<organism evidence="1 2">
    <name type="scientific">Pseudomonas chlororaphis</name>
    <dbReference type="NCBI Taxonomy" id="587753"/>
    <lineage>
        <taxon>Bacteria</taxon>
        <taxon>Pseudomonadati</taxon>
        <taxon>Pseudomonadota</taxon>
        <taxon>Gammaproteobacteria</taxon>
        <taxon>Pseudomonadales</taxon>
        <taxon>Pseudomonadaceae</taxon>
        <taxon>Pseudomonas</taxon>
    </lineage>
</organism>
<reference evidence="1 2" key="1">
    <citation type="submission" date="2018-03" db="EMBL/GenBank/DDBJ databases">
        <title>Diversity of phytobeneficial traits revealed by whole-genome analysis of worldwide-isolated phenazine-producing Pseudomonas spp.</title>
        <authorList>
            <person name="Biessy A."/>
            <person name="Novinscak A."/>
            <person name="Blom J."/>
            <person name="Leger G."/>
            <person name="Thomashow L.S."/>
            <person name="Cazorla F.M."/>
            <person name="Josic D."/>
            <person name="Filion M."/>
        </authorList>
    </citation>
    <scope>NUCLEOTIDE SEQUENCE [LARGE SCALE GENOMIC DNA]</scope>
    <source>
        <strain evidence="1 2">B25</strain>
    </source>
</reference>
<name>A0A3G7TPK0_9PSED</name>
<sequence>MGQTTLGDRSAGIQRFFQRIGNKLNWTRALSPLGWEHINLIGDYVWRQSRKLEDGKFRPLRQLGKP</sequence>
<evidence type="ECO:0000313" key="2">
    <source>
        <dbReference type="Proteomes" id="UP000268048"/>
    </source>
</evidence>
<evidence type="ECO:0000313" key="1">
    <source>
        <dbReference type="EMBL" id="AZE48312.1"/>
    </source>
</evidence>
<protein>
    <submittedName>
        <fullName evidence="1">TnpA transposase</fullName>
    </submittedName>
</protein>
<dbReference type="Proteomes" id="UP000268048">
    <property type="component" value="Chromosome"/>
</dbReference>
<proteinExistence type="predicted"/>
<accession>A0A3G7TPK0</accession>
<dbReference type="EMBL" id="CP027753">
    <property type="protein sequence ID" value="AZE48312.1"/>
    <property type="molecule type" value="Genomic_DNA"/>
</dbReference>
<dbReference type="AlphaFoldDB" id="A0A3G7TPK0"/>
<gene>
    <name evidence="1" type="ORF">C4K04_2640</name>
</gene>